<dbReference type="AlphaFoldDB" id="A0A1J7BIS5"/>
<gene>
    <name evidence="4" type="ORF">BIV57_04795</name>
</gene>
<evidence type="ECO:0000256" key="1">
    <source>
        <dbReference type="SAM" id="MobiDB-lite"/>
    </source>
</evidence>
<feature type="domain" description="Low molecular weight protein antigen 6 PH" evidence="3">
    <location>
        <begin position="81"/>
        <end position="150"/>
    </location>
</feature>
<feature type="transmembrane region" description="Helical" evidence="2">
    <location>
        <begin position="60"/>
        <end position="80"/>
    </location>
</feature>
<evidence type="ECO:0000259" key="3">
    <source>
        <dbReference type="Pfam" id="PF10756"/>
    </source>
</evidence>
<evidence type="ECO:0000256" key="2">
    <source>
        <dbReference type="SAM" id="Phobius"/>
    </source>
</evidence>
<dbReference type="Pfam" id="PF10756">
    <property type="entry name" value="bPH_6"/>
    <property type="match status" value="1"/>
</dbReference>
<dbReference type="OrthoDB" id="4337405at2"/>
<name>A0A1J7BIS5_9ACTN</name>
<dbReference type="STRING" id="1428644.BIV57_04795"/>
<proteinExistence type="predicted"/>
<feature type="region of interest" description="Disordered" evidence="1">
    <location>
        <begin position="139"/>
        <end position="180"/>
    </location>
</feature>
<keyword evidence="2" id="KW-0812">Transmembrane</keyword>
<accession>A0A1J7BIS5</accession>
<feature type="transmembrane region" description="Helical" evidence="2">
    <location>
        <begin position="212"/>
        <end position="230"/>
    </location>
</feature>
<keyword evidence="2" id="KW-1133">Transmembrane helix</keyword>
<reference evidence="4 5" key="1">
    <citation type="submission" date="2016-10" db="EMBL/GenBank/DDBJ databases">
        <title>Genome sequence of Streptomyces gilvigriseus MUSC 26.</title>
        <authorList>
            <person name="Lee L.-H."/>
            <person name="Ser H.-L."/>
        </authorList>
    </citation>
    <scope>NUCLEOTIDE SEQUENCE [LARGE SCALE GENOMIC DNA]</scope>
    <source>
        <strain evidence="4 5">MUSC 26</strain>
    </source>
</reference>
<feature type="compositionally biased region" description="Low complexity" evidence="1">
    <location>
        <begin position="1"/>
        <end position="11"/>
    </location>
</feature>
<protein>
    <recommendedName>
        <fullName evidence="3">Low molecular weight protein antigen 6 PH domain-containing protein</fullName>
    </recommendedName>
</protein>
<dbReference type="EMBL" id="MLCF01000017">
    <property type="protein sequence ID" value="OIV38575.1"/>
    <property type="molecule type" value="Genomic_DNA"/>
</dbReference>
<keyword evidence="2" id="KW-0472">Membrane</keyword>
<feature type="transmembrane region" description="Helical" evidence="2">
    <location>
        <begin position="32"/>
        <end position="54"/>
    </location>
</feature>
<evidence type="ECO:0000313" key="4">
    <source>
        <dbReference type="EMBL" id="OIV38575.1"/>
    </source>
</evidence>
<sequence length="231" mass="25114">MTSSSSTGSTGRTDRDGTPSRPAYADRVYRSVPAFVCGVALLLLAAVMLVDALFNSELHLWLTVLAGVVTAAPLIVAFTMRPVVRAGGEGLLVRNPFRTIELPWRAVSDFAAGYSSEVRTVDGKKYQLWSIPVSMRARRRASSRQRKAAMSDLSGRTPVDRPSRDPLAGQPGHDPNRSWADNALDELRSLRERALGGEAEPSADGKRVRWSWPIYVPFAVGAVALVVLNIV</sequence>
<comment type="caution">
    <text evidence="4">The sequence shown here is derived from an EMBL/GenBank/DDBJ whole genome shotgun (WGS) entry which is preliminary data.</text>
</comment>
<keyword evidence="5" id="KW-1185">Reference proteome</keyword>
<feature type="region of interest" description="Disordered" evidence="1">
    <location>
        <begin position="1"/>
        <end position="22"/>
    </location>
</feature>
<dbReference type="Proteomes" id="UP000243342">
    <property type="component" value="Unassembled WGS sequence"/>
</dbReference>
<dbReference type="RefSeq" id="WP_071655396.1">
    <property type="nucleotide sequence ID" value="NZ_MLCF01000017.1"/>
</dbReference>
<organism evidence="4 5">
    <name type="scientific">Mangrovactinospora gilvigrisea</name>
    <dbReference type="NCBI Taxonomy" id="1428644"/>
    <lineage>
        <taxon>Bacteria</taxon>
        <taxon>Bacillati</taxon>
        <taxon>Actinomycetota</taxon>
        <taxon>Actinomycetes</taxon>
        <taxon>Kitasatosporales</taxon>
        <taxon>Streptomycetaceae</taxon>
        <taxon>Mangrovactinospora</taxon>
    </lineage>
</organism>
<dbReference type="InterPro" id="IPR019692">
    <property type="entry name" value="CFP-6_PH"/>
</dbReference>
<evidence type="ECO:0000313" key="5">
    <source>
        <dbReference type="Proteomes" id="UP000243342"/>
    </source>
</evidence>